<reference evidence="1" key="1">
    <citation type="submission" date="2020-04" db="EMBL/GenBank/DDBJ databases">
        <authorList>
            <person name="Chiriac C."/>
            <person name="Salcher M."/>
            <person name="Ghai R."/>
            <person name="Kavagutti S V."/>
        </authorList>
    </citation>
    <scope>NUCLEOTIDE SEQUENCE</scope>
</reference>
<name>A0A6J5LVM5_9CAUD</name>
<proteinExistence type="predicted"/>
<organism evidence="1">
    <name type="scientific">uncultured Caudovirales phage</name>
    <dbReference type="NCBI Taxonomy" id="2100421"/>
    <lineage>
        <taxon>Viruses</taxon>
        <taxon>Duplodnaviria</taxon>
        <taxon>Heunggongvirae</taxon>
        <taxon>Uroviricota</taxon>
        <taxon>Caudoviricetes</taxon>
        <taxon>Peduoviridae</taxon>
        <taxon>Maltschvirus</taxon>
        <taxon>Maltschvirus maltsch</taxon>
    </lineage>
</organism>
<dbReference type="EMBL" id="LR796345">
    <property type="protein sequence ID" value="CAB4138568.1"/>
    <property type="molecule type" value="Genomic_DNA"/>
</dbReference>
<protein>
    <submittedName>
        <fullName evidence="1">Uncharacterized protein</fullName>
    </submittedName>
</protein>
<gene>
    <name evidence="1" type="ORF">UFOVP331_128</name>
</gene>
<evidence type="ECO:0000313" key="1">
    <source>
        <dbReference type="EMBL" id="CAB4138568.1"/>
    </source>
</evidence>
<sequence>MKNNSIKQILISLRDAPNQTENEIFISTFGYNRNTSKFSNKKYAEMLRRGLKKGYINRTITKDKKPSKFVYFLDLKGWHFLYN</sequence>
<accession>A0A6J5LVM5</accession>